<dbReference type="OrthoDB" id="9807210at2"/>
<dbReference type="Proteomes" id="UP000298180">
    <property type="component" value="Unassembled WGS sequence"/>
</dbReference>
<dbReference type="Gene3D" id="3.20.20.140">
    <property type="entry name" value="Metal-dependent hydrolases"/>
    <property type="match status" value="1"/>
</dbReference>
<reference evidence="4 5" key="1">
    <citation type="submission" date="2019-03" db="EMBL/GenBank/DDBJ databases">
        <title>Ramlibacter henchirensis DSM 14656, whole genome shotgun sequence.</title>
        <authorList>
            <person name="Zhang X."/>
            <person name="Feng G."/>
            <person name="Zhu H."/>
        </authorList>
    </citation>
    <scope>NUCLEOTIDE SEQUENCE [LARGE SCALE GENOMIC DNA]</scope>
    <source>
        <strain evidence="4 5">DSM 14656</strain>
    </source>
</reference>
<dbReference type="Pfam" id="PF01979">
    <property type="entry name" value="Amidohydro_1"/>
    <property type="match status" value="1"/>
</dbReference>
<accession>A0A4Z0BTF9</accession>
<dbReference type="GO" id="GO:0016810">
    <property type="term" value="F:hydrolase activity, acting on carbon-nitrogen (but not peptide) bonds"/>
    <property type="evidence" value="ECO:0007669"/>
    <property type="project" value="InterPro"/>
</dbReference>
<evidence type="ECO:0000313" key="4">
    <source>
        <dbReference type="EMBL" id="TFZ02576.1"/>
    </source>
</evidence>
<dbReference type="InterPro" id="IPR011059">
    <property type="entry name" value="Metal-dep_hydrolase_composite"/>
</dbReference>
<dbReference type="InterPro" id="IPR032466">
    <property type="entry name" value="Metal_Hydrolase"/>
</dbReference>
<keyword evidence="5" id="KW-1185">Reference proteome</keyword>
<proteinExistence type="inferred from homology"/>
<organism evidence="4 5">
    <name type="scientific">Ramlibacter henchirensis</name>
    <dbReference type="NCBI Taxonomy" id="204072"/>
    <lineage>
        <taxon>Bacteria</taxon>
        <taxon>Pseudomonadati</taxon>
        <taxon>Pseudomonadota</taxon>
        <taxon>Betaproteobacteria</taxon>
        <taxon>Burkholderiales</taxon>
        <taxon>Comamonadaceae</taxon>
        <taxon>Ramlibacter</taxon>
    </lineage>
</organism>
<dbReference type="InterPro" id="IPR050287">
    <property type="entry name" value="MTA/SAH_deaminase"/>
</dbReference>
<evidence type="ECO:0000256" key="2">
    <source>
        <dbReference type="ARBA" id="ARBA00022801"/>
    </source>
</evidence>
<dbReference type="PANTHER" id="PTHR43794:SF11">
    <property type="entry name" value="AMIDOHYDROLASE-RELATED DOMAIN-CONTAINING PROTEIN"/>
    <property type="match status" value="1"/>
</dbReference>
<dbReference type="PANTHER" id="PTHR43794">
    <property type="entry name" value="AMINOHYDROLASE SSNA-RELATED"/>
    <property type="match status" value="1"/>
</dbReference>
<dbReference type="AlphaFoldDB" id="A0A4Z0BTF9"/>
<dbReference type="RefSeq" id="WP_135264101.1">
    <property type="nucleotide sequence ID" value="NZ_SMLM01000002.1"/>
</dbReference>
<comment type="caution">
    <text evidence="4">The sequence shown here is derived from an EMBL/GenBank/DDBJ whole genome shotgun (WGS) entry which is preliminary data.</text>
</comment>
<evidence type="ECO:0000259" key="3">
    <source>
        <dbReference type="Pfam" id="PF01979"/>
    </source>
</evidence>
<name>A0A4Z0BTF9_9BURK</name>
<evidence type="ECO:0000313" key="5">
    <source>
        <dbReference type="Proteomes" id="UP000298180"/>
    </source>
</evidence>
<comment type="similarity">
    <text evidence="1">Belongs to the metallo-dependent hydrolases superfamily. ATZ/TRZ family.</text>
</comment>
<gene>
    <name evidence="4" type="ORF">EZ313_15055</name>
</gene>
<dbReference type="SUPFAM" id="SSF51338">
    <property type="entry name" value="Composite domain of metallo-dependent hydrolases"/>
    <property type="match status" value="1"/>
</dbReference>
<protein>
    <recommendedName>
        <fullName evidence="3">Amidohydrolase-related domain-containing protein</fullName>
    </recommendedName>
</protein>
<sequence>MDKLAIANGTVVTMNPARDILPGGTVLVEGGRIAAVLPPGAGVPEGYKALDAKGCAVLPGLVNAHTHLYASLGRSLSFGEDLLQWLGTQKNLIAQFDDEDFLTCIEVGLALNIKSGNTCVVDAMALPARSDARYREALRLAARYRLQYVMARAYTSQMVAPEYAEDLPTLEKSLRSLLDEFHGSADGRIAIELSPNLPWGLSNEGFRMTRRLADEYRVRIHMHTAESADYPVMIEKAFGHRSNIKVYEDGGCLGPDVQLLGCAALTDAEFDIVARTGTRVILDPVSGTTLGTGEPPVLKVINNGNPTAVATNGLASAGAQDLFEAMKTMVSLARTRGGGVRAMSMQRALEMATIEGARALGLDGEIGSLETGKRADVICVDLDNVFCGPTFDVAATLVFAATSRDVRDVIVGGQVAVRDRKLLLADEAELTARATRRAGAALQRARAKGAAG</sequence>
<evidence type="ECO:0000256" key="1">
    <source>
        <dbReference type="ARBA" id="ARBA00006745"/>
    </source>
</evidence>
<dbReference type="EMBL" id="SMLM01000002">
    <property type="protein sequence ID" value="TFZ02576.1"/>
    <property type="molecule type" value="Genomic_DNA"/>
</dbReference>
<feature type="domain" description="Amidohydrolase-related" evidence="3">
    <location>
        <begin position="57"/>
        <end position="415"/>
    </location>
</feature>
<dbReference type="Gene3D" id="2.30.40.10">
    <property type="entry name" value="Urease, subunit C, domain 1"/>
    <property type="match status" value="1"/>
</dbReference>
<keyword evidence="2" id="KW-0378">Hydrolase</keyword>
<dbReference type="SUPFAM" id="SSF51556">
    <property type="entry name" value="Metallo-dependent hydrolases"/>
    <property type="match status" value="1"/>
</dbReference>
<dbReference type="InterPro" id="IPR006680">
    <property type="entry name" value="Amidohydro-rel"/>
</dbReference>